<gene>
    <name evidence="1" type="ORF">E2C01_024864</name>
</gene>
<keyword evidence="2" id="KW-1185">Reference proteome</keyword>
<dbReference type="EMBL" id="VSRR010002463">
    <property type="protein sequence ID" value="MPC31569.1"/>
    <property type="molecule type" value="Genomic_DNA"/>
</dbReference>
<proteinExistence type="predicted"/>
<dbReference type="AlphaFoldDB" id="A0A5B7EE03"/>
<name>A0A5B7EE03_PORTR</name>
<protein>
    <submittedName>
        <fullName evidence="1">Uncharacterized protein</fullName>
    </submittedName>
</protein>
<evidence type="ECO:0000313" key="1">
    <source>
        <dbReference type="EMBL" id="MPC31569.1"/>
    </source>
</evidence>
<organism evidence="1 2">
    <name type="scientific">Portunus trituberculatus</name>
    <name type="common">Swimming crab</name>
    <name type="synonym">Neptunus trituberculatus</name>
    <dbReference type="NCBI Taxonomy" id="210409"/>
    <lineage>
        <taxon>Eukaryota</taxon>
        <taxon>Metazoa</taxon>
        <taxon>Ecdysozoa</taxon>
        <taxon>Arthropoda</taxon>
        <taxon>Crustacea</taxon>
        <taxon>Multicrustacea</taxon>
        <taxon>Malacostraca</taxon>
        <taxon>Eumalacostraca</taxon>
        <taxon>Eucarida</taxon>
        <taxon>Decapoda</taxon>
        <taxon>Pleocyemata</taxon>
        <taxon>Brachyura</taxon>
        <taxon>Eubrachyura</taxon>
        <taxon>Portunoidea</taxon>
        <taxon>Portunidae</taxon>
        <taxon>Portuninae</taxon>
        <taxon>Portunus</taxon>
    </lineage>
</organism>
<evidence type="ECO:0000313" key="2">
    <source>
        <dbReference type="Proteomes" id="UP000324222"/>
    </source>
</evidence>
<reference evidence="1 2" key="1">
    <citation type="submission" date="2019-05" db="EMBL/GenBank/DDBJ databases">
        <title>Another draft genome of Portunus trituberculatus and its Hox gene families provides insights of decapod evolution.</title>
        <authorList>
            <person name="Jeong J.-H."/>
            <person name="Song I."/>
            <person name="Kim S."/>
            <person name="Choi T."/>
            <person name="Kim D."/>
            <person name="Ryu S."/>
            <person name="Kim W."/>
        </authorList>
    </citation>
    <scope>NUCLEOTIDE SEQUENCE [LARGE SCALE GENOMIC DNA]</scope>
    <source>
        <tissue evidence="1">Muscle</tissue>
    </source>
</reference>
<sequence>MLRKSEHTDSTLPPLSRYLNREHMIFKFDRLTSQFNIHISRATLLVKPATTPSQIHCRPARRKCKGVITLAYDTRNKEHPLQIAGTFPVLRAYDTQNAGHGSWCETKNSITHKLPTFLIC</sequence>
<accession>A0A5B7EE03</accession>
<comment type="caution">
    <text evidence="1">The sequence shown here is derived from an EMBL/GenBank/DDBJ whole genome shotgun (WGS) entry which is preliminary data.</text>
</comment>
<dbReference type="Proteomes" id="UP000324222">
    <property type="component" value="Unassembled WGS sequence"/>
</dbReference>